<keyword evidence="1" id="KW-0677">Repeat</keyword>
<organism evidence="5">
    <name type="scientific">Mucochytrium quahogii</name>
    <dbReference type="NCBI Taxonomy" id="96639"/>
    <lineage>
        <taxon>Eukaryota</taxon>
        <taxon>Sar</taxon>
        <taxon>Stramenopiles</taxon>
        <taxon>Bigyra</taxon>
        <taxon>Labyrinthulomycetes</taxon>
        <taxon>Thraustochytrida</taxon>
        <taxon>Thraustochytriidae</taxon>
        <taxon>Mucochytrium</taxon>
    </lineage>
</organism>
<dbReference type="InterPro" id="IPR051730">
    <property type="entry name" value="NASP-like"/>
</dbReference>
<proteinExistence type="predicted"/>
<feature type="domain" description="Tetratricopeptide SHNi-TPR" evidence="4">
    <location>
        <begin position="218"/>
        <end position="246"/>
    </location>
</feature>
<name>A0A7S2WQK5_9STRA</name>
<evidence type="ECO:0000313" key="5">
    <source>
        <dbReference type="EMBL" id="CAD9702559.1"/>
    </source>
</evidence>
<feature type="compositionally biased region" description="Basic and acidic residues" evidence="3">
    <location>
        <begin position="478"/>
        <end position="502"/>
    </location>
</feature>
<feature type="region of interest" description="Disordered" evidence="3">
    <location>
        <begin position="77"/>
        <end position="105"/>
    </location>
</feature>
<evidence type="ECO:0000259" key="4">
    <source>
        <dbReference type="Pfam" id="PF10516"/>
    </source>
</evidence>
<evidence type="ECO:0000256" key="1">
    <source>
        <dbReference type="ARBA" id="ARBA00022737"/>
    </source>
</evidence>
<evidence type="ECO:0000256" key="3">
    <source>
        <dbReference type="SAM" id="MobiDB-lite"/>
    </source>
</evidence>
<dbReference type="Gene3D" id="1.25.40.10">
    <property type="entry name" value="Tetratricopeptide repeat domain"/>
    <property type="match status" value="1"/>
</dbReference>
<accession>A0A7S2WQK5</accession>
<dbReference type="GO" id="GO:0034080">
    <property type="term" value="P:CENP-A containing chromatin assembly"/>
    <property type="evidence" value="ECO:0007669"/>
    <property type="project" value="TreeGrafter"/>
</dbReference>
<dbReference type="GO" id="GO:0006335">
    <property type="term" value="P:DNA replication-dependent chromatin assembly"/>
    <property type="evidence" value="ECO:0007669"/>
    <property type="project" value="TreeGrafter"/>
</dbReference>
<feature type="compositionally biased region" description="Polar residues" evidence="3">
    <location>
        <begin position="463"/>
        <end position="475"/>
    </location>
</feature>
<dbReference type="Pfam" id="PF10516">
    <property type="entry name" value="SHNi-TPR"/>
    <property type="match status" value="1"/>
</dbReference>
<feature type="region of interest" description="Disordered" evidence="3">
    <location>
        <begin position="440"/>
        <end position="502"/>
    </location>
</feature>
<dbReference type="PANTHER" id="PTHR15081:SF1">
    <property type="entry name" value="NUCLEAR AUTOANTIGENIC SPERM PROTEIN"/>
    <property type="match status" value="1"/>
</dbReference>
<dbReference type="AlphaFoldDB" id="A0A7S2WQK5"/>
<gene>
    <name evidence="5" type="ORF">QSP1433_LOCUS14956</name>
</gene>
<dbReference type="InterPro" id="IPR011990">
    <property type="entry name" value="TPR-like_helical_dom_sf"/>
</dbReference>
<dbReference type="GO" id="GO:0042393">
    <property type="term" value="F:histone binding"/>
    <property type="evidence" value="ECO:0007669"/>
    <property type="project" value="TreeGrafter"/>
</dbReference>
<feature type="region of interest" description="Disordered" evidence="3">
    <location>
        <begin position="329"/>
        <end position="372"/>
    </location>
</feature>
<keyword evidence="2" id="KW-0802">TPR repeat</keyword>
<dbReference type="GO" id="GO:0005654">
    <property type="term" value="C:nucleoplasm"/>
    <property type="evidence" value="ECO:0007669"/>
    <property type="project" value="TreeGrafter"/>
</dbReference>
<dbReference type="InterPro" id="IPR019544">
    <property type="entry name" value="Tetratricopeptide_SHNi-TPR_dom"/>
</dbReference>
<dbReference type="PANTHER" id="PTHR15081">
    <property type="entry name" value="NUCLEAR AUTOANTIGENIC SPERM PROTEIN NASP -RELATED"/>
    <property type="match status" value="1"/>
</dbReference>
<reference evidence="5" key="1">
    <citation type="submission" date="2021-01" db="EMBL/GenBank/DDBJ databases">
        <authorList>
            <person name="Corre E."/>
            <person name="Pelletier E."/>
            <person name="Niang G."/>
            <person name="Scheremetjew M."/>
            <person name="Finn R."/>
            <person name="Kale V."/>
            <person name="Holt S."/>
            <person name="Cochrane G."/>
            <person name="Meng A."/>
            <person name="Brown T."/>
            <person name="Cohen L."/>
        </authorList>
    </citation>
    <scope>NUCLEOTIDE SEQUENCE</scope>
    <source>
        <strain evidence="5">NY070348D</strain>
    </source>
</reference>
<sequence length="502" mass="55084">MALVLIDGVTNSERFVDAKLSLTEKRYGEAVDKFGALLGDIVEEHGDLAAAAAPVYYEYGKACLAQAESASNIFGESVKDKKQVESEKEEKETKQEAKDKEGGNAELNVDAILEELVNEYKKNNGKDPTDDVLKQWKEQLAGADLSQLGTEPANGEMTAEEVKQVVPAPEEPELSSEDIEELLNIAWEVLETGRVIVSKLEAESKSEEDLSKLRTMLANTYLRLGDLSMERGLFDESIQDYRTSLDKHKQVFPLWAKELADVYTHLAIAHMFASSNATIVTTQRSHRINGVNCLILAIYTLVANRAEKMGKKLETVAAPALSIKIDVTVEEEEEEEGGSSKKKSKGKAKAAVATEDETDEPPLSKTEKKHVDNAKKELERVLKDLPWEEEKRKDEAAESKDCLEQIEELKMKVDDIIIVLENPEASKAISGAAAGVVEQTLDDASKENSGFDKPSAGLDQAGGSATENAPTNTLQPRKKAETDTTKRKLSADESETSKKAKV</sequence>
<feature type="compositionally biased region" description="Basic and acidic residues" evidence="3">
    <location>
        <begin position="77"/>
        <end position="103"/>
    </location>
</feature>
<protein>
    <recommendedName>
        <fullName evidence="4">Tetratricopeptide SHNi-TPR domain-containing protein</fullName>
    </recommendedName>
</protein>
<dbReference type="EMBL" id="HBHK01023780">
    <property type="protein sequence ID" value="CAD9702559.1"/>
    <property type="molecule type" value="Transcribed_RNA"/>
</dbReference>
<evidence type="ECO:0000256" key="2">
    <source>
        <dbReference type="ARBA" id="ARBA00022803"/>
    </source>
</evidence>